<evidence type="ECO:0000259" key="3">
    <source>
        <dbReference type="PROSITE" id="PS50977"/>
    </source>
</evidence>
<evidence type="ECO:0000313" key="4">
    <source>
        <dbReference type="EMBL" id="HJG81076.1"/>
    </source>
</evidence>
<dbReference type="Pfam" id="PF00440">
    <property type="entry name" value="TetR_N"/>
    <property type="match status" value="1"/>
</dbReference>
<organism evidence="4 5">
    <name type="scientific">Brevibacterium senegalense</name>
    <dbReference type="NCBI Taxonomy" id="1033736"/>
    <lineage>
        <taxon>Bacteria</taxon>
        <taxon>Bacillati</taxon>
        <taxon>Actinomycetota</taxon>
        <taxon>Actinomycetes</taxon>
        <taxon>Micrococcales</taxon>
        <taxon>Brevibacteriaceae</taxon>
        <taxon>Brevibacterium</taxon>
    </lineage>
</organism>
<accession>A0A921MG05</accession>
<dbReference type="AlphaFoldDB" id="A0A921MG05"/>
<evidence type="ECO:0000313" key="5">
    <source>
        <dbReference type="Proteomes" id="UP000784435"/>
    </source>
</evidence>
<dbReference type="SUPFAM" id="SSF48498">
    <property type="entry name" value="Tetracyclin repressor-like, C-terminal domain"/>
    <property type="match status" value="1"/>
</dbReference>
<feature type="domain" description="HTH tetR-type" evidence="3">
    <location>
        <begin position="1"/>
        <end position="60"/>
    </location>
</feature>
<evidence type="ECO:0000256" key="2">
    <source>
        <dbReference type="PROSITE-ProRule" id="PRU00335"/>
    </source>
</evidence>
<reference evidence="4" key="2">
    <citation type="submission" date="2021-09" db="EMBL/GenBank/DDBJ databases">
        <authorList>
            <person name="Gilroy R."/>
        </authorList>
    </citation>
    <scope>NUCLEOTIDE SEQUENCE</scope>
    <source>
        <strain evidence="4">ChiGjej5B5-7349</strain>
    </source>
</reference>
<dbReference type="InterPro" id="IPR009057">
    <property type="entry name" value="Homeodomain-like_sf"/>
</dbReference>
<comment type="caution">
    <text evidence="4">The sequence shown here is derived from an EMBL/GenBank/DDBJ whole genome shotgun (WGS) entry which is preliminary data.</text>
</comment>
<evidence type="ECO:0000256" key="1">
    <source>
        <dbReference type="ARBA" id="ARBA00023125"/>
    </source>
</evidence>
<dbReference type="PROSITE" id="PS50977">
    <property type="entry name" value="HTH_TETR_2"/>
    <property type="match status" value="1"/>
</dbReference>
<dbReference type="Proteomes" id="UP000784435">
    <property type="component" value="Unassembled WGS sequence"/>
</dbReference>
<gene>
    <name evidence="4" type="ORF">K8V08_11770</name>
</gene>
<reference evidence="4" key="1">
    <citation type="journal article" date="2021" name="PeerJ">
        <title>Extensive microbial diversity within the chicken gut microbiome revealed by metagenomics and culture.</title>
        <authorList>
            <person name="Gilroy R."/>
            <person name="Ravi A."/>
            <person name="Getino M."/>
            <person name="Pursley I."/>
            <person name="Horton D.L."/>
            <person name="Alikhan N.F."/>
            <person name="Baker D."/>
            <person name="Gharbi K."/>
            <person name="Hall N."/>
            <person name="Watson M."/>
            <person name="Adriaenssens E.M."/>
            <person name="Foster-Nyarko E."/>
            <person name="Jarju S."/>
            <person name="Secka A."/>
            <person name="Antonio M."/>
            <person name="Oren A."/>
            <person name="Chaudhuri R.R."/>
            <person name="La Ragione R."/>
            <person name="Hildebrand F."/>
            <person name="Pallen M.J."/>
        </authorList>
    </citation>
    <scope>NUCLEOTIDE SEQUENCE</scope>
    <source>
        <strain evidence="4">ChiGjej5B5-7349</strain>
    </source>
</reference>
<feature type="DNA-binding region" description="H-T-H motif" evidence="2">
    <location>
        <begin position="23"/>
        <end position="42"/>
    </location>
</feature>
<keyword evidence="1 2" id="KW-0238">DNA-binding</keyword>
<dbReference type="InterPro" id="IPR001647">
    <property type="entry name" value="HTH_TetR"/>
</dbReference>
<proteinExistence type="predicted"/>
<dbReference type="GO" id="GO:0003677">
    <property type="term" value="F:DNA binding"/>
    <property type="evidence" value="ECO:0007669"/>
    <property type="project" value="UniProtKB-UniRule"/>
</dbReference>
<sequence>MTRDDIAEAALRIAGDAGFPALTMHGLARELGVTTRALYNHVRDRQEVVDLAAQRMVEGLPQTQWDASRWRESLREGYEEARAAYRRMPRAVLVSLDETVTPSEVPASRFLLAESMLTFFTDIGLSLEWAMAMRGAFLSDVFAHALLIDYRYDRGSEAVREAMGQPIPASWLAAQPDVEAPLSRGIASLPSPTSDEMFAAVVDLRIAAIERLLEVGGTGAER</sequence>
<dbReference type="InterPro" id="IPR036271">
    <property type="entry name" value="Tet_transcr_reg_TetR-rel_C_sf"/>
</dbReference>
<dbReference type="EMBL" id="DYUK01000258">
    <property type="protein sequence ID" value="HJG81076.1"/>
    <property type="molecule type" value="Genomic_DNA"/>
</dbReference>
<protein>
    <submittedName>
        <fullName evidence="4">TetR family transcriptional regulator</fullName>
    </submittedName>
</protein>
<dbReference type="SUPFAM" id="SSF46689">
    <property type="entry name" value="Homeodomain-like"/>
    <property type="match status" value="1"/>
</dbReference>
<dbReference type="Gene3D" id="1.10.357.10">
    <property type="entry name" value="Tetracycline Repressor, domain 2"/>
    <property type="match status" value="1"/>
</dbReference>
<name>A0A921MG05_9MICO</name>